<reference evidence="1" key="1">
    <citation type="submission" date="2018-10" db="EMBL/GenBank/DDBJ databases">
        <title>Hidden diversity of soil giant viruses.</title>
        <authorList>
            <person name="Schulz F."/>
            <person name="Alteio L."/>
            <person name="Goudeau D."/>
            <person name="Ryan E.M."/>
            <person name="Malmstrom R.R."/>
            <person name="Blanchard J."/>
            <person name="Woyke T."/>
        </authorList>
    </citation>
    <scope>NUCLEOTIDE SEQUENCE</scope>
    <source>
        <strain evidence="1">FNV1</strain>
    </source>
</reference>
<name>A0A3G4ZX89_9VIRU</name>
<protein>
    <submittedName>
        <fullName evidence="1">Uncharacterized protein</fullName>
    </submittedName>
</protein>
<accession>A0A3G4ZX89</accession>
<dbReference type="Gene3D" id="3.90.226.10">
    <property type="entry name" value="2-enoyl-CoA Hydratase, Chain A, domain 1"/>
    <property type="match status" value="1"/>
</dbReference>
<evidence type="ECO:0000313" key="1">
    <source>
        <dbReference type="EMBL" id="AYV79527.1"/>
    </source>
</evidence>
<dbReference type="EMBL" id="MK072151">
    <property type="protein sequence ID" value="AYV79527.1"/>
    <property type="molecule type" value="Genomic_DNA"/>
</dbReference>
<proteinExistence type="predicted"/>
<organism evidence="1">
    <name type="scientific">Faunusvirus sp</name>
    <dbReference type="NCBI Taxonomy" id="2487766"/>
    <lineage>
        <taxon>Viruses</taxon>
        <taxon>Varidnaviria</taxon>
        <taxon>Bamfordvirae</taxon>
        <taxon>Nucleocytoviricota</taxon>
        <taxon>Megaviricetes</taxon>
        <taxon>Imitervirales</taxon>
        <taxon>Mimiviridae</taxon>
    </lineage>
</organism>
<gene>
    <name evidence="1" type="ORF">Faunusvirus20_10</name>
</gene>
<sequence>MTAEVKNDKWSHESSKPGWNLLFCSTQDTTEMMIDMACTIINREFSHEFVTSLSQLLKKHTDVKKLRMCVEIRRCTIFDVGKMIDTISGYKQTNRLENVTVTISGYCTLVACMMMIGTASKGCKQSTQRCILEMDKLAVSEAGDIKILKAGIRQLEIHDEMCNNLLRACGIEKSIDELCGNGTVYTAEEMLTLGLIDKITNII</sequence>